<dbReference type="OrthoDB" id="1150046at2"/>
<gene>
    <name evidence="3" type="ORF">IMCC3317_30490</name>
</gene>
<evidence type="ECO:0000313" key="4">
    <source>
        <dbReference type="Proteomes" id="UP000464657"/>
    </source>
</evidence>
<dbReference type="RefSeq" id="WP_160130274.1">
    <property type="nucleotide sequence ID" value="NZ_CP019288.1"/>
</dbReference>
<evidence type="ECO:0000259" key="2">
    <source>
        <dbReference type="Pfam" id="PF19351"/>
    </source>
</evidence>
<evidence type="ECO:0000259" key="1">
    <source>
        <dbReference type="Pfam" id="PF04326"/>
    </source>
</evidence>
<feature type="domain" description="DUF5929" evidence="2">
    <location>
        <begin position="158"/>
        <end position="378"/>
    </location>
</feature>
<sequence length="378" mass="44135">MINKRLLIKNLLAHNDENSFYDKKRKLNIDEKEGKAKFLKHICALSNSNPKNNSFIVIGVEDEDNQIVGVDFFDDSKIQNLINAYLANPPIVQYENIYFPHLPKGKVVGLVTIRPIDKITSLRKNIWKYYGGSVFLRDGSISMPKVFDIEIKDVNSGIVAQIEKSAQNNIKLTLDSVINFINNEHKNLDSYYQVFKEQFIVCWAGIKQKNKDKIFYSRVDIELVNEQVKLFYSTLDQVEITYTEDDFTIVEYVPLGLQNRYKYYPLEKVTITFQPNGMYNLESNLIFEAPEFDKKTLHHIYNTNNAILEKLTKNIPINESEHHDLRNLPATYMVCYLNGFHEAKDKLDEAKPLLRNYDIDVYESYKATIRILRKIKYS</sequence>
<dbReference type="Pfam" id="PF19351">
    <property type="entry name" value="DUF5929"/>
    <property type="match status" value="1"/>
</dbReference>
<accession>A0A7L4ZLS4</accession>
<proteinExistence type="predicted"/>
<dbReference type="InterPro" id="IPR007421">
    <property type="entry name" value="Schlafen_AlbA_2_dom"/>
</dbReference>
<dbReference type="InterPro" id="IPR038461">
    <property type="entry name" value="Schlafen_AlbA_2_dom_sf"/>
</dbReference>
<dbReference type="EMBL" id="CP019288">
    <property type="protein sequence ID" value="QHI37668.1"/>
    <property type="molecule type" value="Genomic_DNA"/>
</dbReference>
<evidence type="ECO:0000313" key="3">
    <source>
        <dbReference type="EMBL" id="QHI37668.1"/>
    </source>
</evidence>
<protein>
    <recommendedName>
        <fullName evidence="5">DNA-binding domain-containing protein</fullName>
    </recommendedName>
</protein>
<evidence type="ECO:0008006" key="5">
    <source>
        <dbReference type="Google" id="ProtNLM"/>
    </source>
</evidence>
<reference evidence="3 4" key="1">
    <citation type="journal article" date="2013" name="Int. J. Syst. Evol. Microbiol.">
        <title>Kordia antarctica sp. nov., isolated from Antarctic seawater.</title>
        <authorList>
            <person name="Baek K."/>
            <person name="Choi A."/>
            <person name="Kang I."/>
            <person name="Lee K."/>
            <person name="Cho J.C."/>
        </authorList>
    </citation>
    <scope>NUCLEOTIDE SEQUENCE [LARGE SCALE GENOMIC DNA]</scope>
    <source>
        <strain evidence="3 4">IMCC3317</strain>
    </source>
</reference>
<dbReference type="AlphaFoldDB" id="A0A7L4ZLS4"/>
<feature type="domain" description="Schlafen AlbA-2" evidence="1">
    <location>
        <begin position="17"/>
        <end position="142"/>
    </location>
</feature>
<dbReference type="KEGG" id="kan:IMCC3317_30490"/>
<organism evidence="3 4">
    <name type="scientific">Kordia antarctica</name>
    <dbReference type="NCBI Taxonomy" id="1218801"/>
    <lineage>
        <taxon>Bacteria</taxon>
        <taxon>Pseudomonadati</taxon>
        <taxon>Bacteroidota</taxon>
        <taxon>Flavobacteriia</taxon>
        <taxon>Flavobacteriales</taxon>
        <taxon>Flavobacteriaceae</taxon>
        <taxon>Kordia</taxon>
    </lineage>
</organism>
<name>A0A7L4ZLS4_9FLAO</name>
<keyword evidence="4" id="KW-1185">Reference proteome</keyword>
<dbReference type="Pfam" id="PF04326">
    <property type="entry name" value="SLFN_AlbA_2"/>
    <property type="match status" value="1"/>
</dbReference>
<dbReference type="Gene3D" id="3.30.950.30">
    <property type="entry name" value="Schlafen, AAA domain"/>
    <property type="match status" value="1"/>
</dbReference>
<dbReference type="InterPro" id="IPR045973">
    <property type="entry name" value="DUF5929"/>
</dbReference>
<dbReference type="Proteomes" id="UP000464657">
    <property type="component" value="Chromosome"/>
</dbReference>